<dbReference type="AlphaFoldDB" id="A0A0C3DKP8"/>
<dbReference type="InParanoid" id="A0A0C3DKP8"/>
<gene>
    <name evidence="1" type="ORF">OIDMADRAFT_27069</name>
</gene>
<dbReference type="Proteomes" id="UP000054321">
    <property type="component" value="Unassembled WGS sequence"/>
</dbReference>
<reference evidence="1 2" key="1">
    <citation type="submission" date="2014-04" db="EMBL/GenBank/DDBJ databases">
        <authorList>
            <consortium name="DOE Joint Genome Institute"/>
            <person name="Kuo A."/>
            <person name="Martino E."/>
            <person name="Perotto S."/>
            <person name="Kohler A."/>
            <person name="Nagy L.G."/>
            <person name="Floudas D."/>
            <person name="Copeland A."/>
            <person name="Barry K.W."/>
            <person name="Cichocki N."/>
            <person name="Veneault-Fourrey C."/>
            <person name="LaButti K."/>
            <person name="Lindquist E.A."/>
            <person name="Lipzen A."/>
            <person name="Lundell T."/>
            <person name="Morin E."/>
            <person name="Murat C."/>
            <person name="Sun H."/>
            <person name="Tunlid A."/>
            <person name="Henrissat B."/>
            <person name="Grigoriev I.V."/>
            <person name="Hibbett D.S."/>
            <person name="Martin F."/>
            <person name="Nordberg H.P."/>
            <person name="Cantor M.N."/>
            <person name="Hua S.X."/>
        </authorList>
    </citation>
    <scope>NUCLEOTIDE SEQUENCE [LARGE SCALE GENOMIC DNA]</scope>
    <source>
        <strain evidence="1 2">Zn</strain>
    </source>
</reference>
<protein>
    <submittedName>
        <fullName evidence="1">Uncharacterized protein</fullName>
    </submittedName>
</protein>
<dbReference type="STRING" id="913774.A0A0C3DKP8"/>
<dbReference type="HOGENOM" id="CLU_1759345_0_0_1"/>
<name>A0A0C3DKP8_OIDMZ</name>
<reference evidence="2" key="2">
    <citation type="submission" date="2015-01" db="EMBL/GenBank/DDBJ databases">
        <title>Evolutionary Origins and Diversification of the Mycorrhizal Mutualists.</title>
        <authorList>
            <consortium name="DOE Joint Genome Institute"/>
            <consortium name="Mycorrhizal Genomics Consortium"/>
            <person name="Kohler A."/>
            <person name="Kuo A."/>
            <person name="Nagy L.G."/>
            <person name="Floudas D."/>
            <person name="Copeland A."/>
            <person name="Barry K.W."/>
            <person name="Cichocki N."/>
            <person name="Veneault-Fourrey C."/>
            <person name="LaButti K."/>
            <person name="Lindquist E.A."/>
            <person name="Lipzen A."/>
            <person name="Lundell T."/>
            <person name="Morin E."/>
            <person name="Murat C."/>
            <person name="Riley R."/>
            <person name="Ohm R."/>
            <person name="Sun H."/>
            <person name="Tunlid A."/>
            <person name="Henrissat B."/>
            <person name="Grigoriev I.V."/>
            <person name="Hibbett D.S."/>
            <person name="Martin F."/>
        </authorList>
    </citation>
    <scope>NUCLEOTIDE SEQUENCE [LARGE SCALE GENOMIC DNA]</scope>
    <source>
        <strain evidence="2">Zn</strain>
    </source>
</reference>
<proteinExistence type="predicted"/>
<evidence type="ECO:0000313" key="2">
    <source>
        <dbReference type="Proteomes" id="UP000054321"/>
    </source>
</evidence>
<dbReference type="EMBL" id="KN832874">
    <property type="protein sequence ID" value="KIN02553.1"/>
    <property type="molecule type" value="Genomic_DNA"/>
</dbReference>
<accession>A0A0C3DKP8</accession>
<organism evidence="1 2">
    <name type="scientific">Oidiodendron maius (strain Zn)</name>
    <dbReference type="NCBI Taxonomy" id="913774"/>
    <lineage>
        <taxon>Eukaryota</taxon>
        <taxon>Fungi</taxon>
        <taxon>Dikarya</taxon>
        <taxon>Ascomycota</taxon>
        <taxon>Pezizomycotina</taxon>
        <taxon>Leotiomycetes</taxon>
        <taxon>Leotiomycetes incertae sedis</taxon>
        <taxon>Myxotrichaceae</taxon>
        <taxon>Oidiodendron</taxon>
    </lineage>
</organism>
<sequence>MPPVVTKRSYELHPLFDPAYGSLHIRDIVQYDQRYKNRTSDLVTGMLLLGMKVNTIQKTQAYYFKVTLLPHVKLRTAVYQHDGNAFTSPDGMAMVINREVFSGFAGLKAGAYTLDTVDTTPNYTQWVADTLYRGGSIDDTDYACPQEN</sequence>
<keyword evidence="2" id="KW-1185">Reference proteome</keyword>
<evidence type="ECO:0000313" key="1">
    <source>
        <dbReference type="EMBL" id="KIN02553.1"/>
    </source>
</evidence>